<dbReference type="InterPro" id="IPR035979">
    <property type="entry name" value="RBD_domain_sf"/>
</dbReference>
<proteinExistence type="predicted"/>
<dbReference type="PROSITE" id="PS50102">
    <property type="entry name" value="RRM"/>
    <property type="match status" value="2"/>
</dbReference>
<feature type="compositionally biased region" description="Acidic residues" evidence="3">
    <location>
        <begin position="251"/>
        <end position="261"/>
    </location>
</feature>
<feature type="domain" description="RRM" evidence="4">
    <location>
        <begin position="36"/>
        <end position="110"/>
    </location>
</feature>
<evidence type="ECO:0000256" key="2">
    <source>
        <dbReference type="PROSITE-ProRule" id="PRU00176"/>
    </source>
</evidence>
<keyword evidence="1 2" id="KW-0694">RNA-binding</keyword>
<feature type="region of interest" description="Disordered" evidence="3">
    <location>
        <begin position="221"/>
        <end position="273"/>
    </location>
</feature>
<gene>
    <name evidence="5" type="ORF">SADUNF_Sadunf13G0045700</name>
</gene>
<evidence type="ECO:0000259" key="4">
    <source>
        <dbReference type="PROSITE" id="PS50102"/>
    </source>
</evidence>
<dbReference type="GO" id="GO:0005689">
    <property type="term" value="C:U12-type spliceosomal complex"/>
    <property type="evidence" value="ECO:0007669"/>
    <property type="project" value="TreeGrafter"/>
</dbReference>
<organism evidence="5 6">
    <name type="scientific">Salix dunnii</name>
    <dbReference type="NCBI Taxonomy" id="1413687"/>
    <lineage>
        <taxon>Eukaryota</taxon>
        <taxon>Viridiplantae</taxon>
        <taxon>Streptophyta</taxon>
        <taxon>Embryophyta</taxon>
        <taxon>Tracheophyta</taxon>
        <taxon>Spermatophyta</taxon>
        <taxon>Magnoliopsida</taxon>
        <taxon>eudicotyledons</taxon>
        <taxon>Gunneridae</taxon>
        <taxon>Pentapetalae</taxon>
        <taxon>rosids</taxon>
        <taxon>fabids</taxon>
        <taxon>Malpighiales</taxon>
        <taxon>Salicaceae</taxon>
        <taxon>Saliceae</taxon>
        <taxon>Salix</taxon>
    </lineage>
</organism>
<dbReference type="Gene3D" id="3.30.70.330">
    <property type="match status" value="2"/>
</dbReference>
<comment type="caution">
    <text evidence="5">The sequence shown here is derived from an EMBL/GenBank/DDBJ whole genome shotgun (WGS) entry which is preliminary data.</text>
</comment>
<dbReference type="Pfam" id="PF00076">
    <property type="entry name" value="RRM_1"/>
    <property type="match status" value="2"/>
</dbReference>
<dbReference type="PANTHER" id="PTHR16105">
    <property type="entry name" value="RNA-BINDING REGION-CONTAINING PROTEIN 3"/>
    <property type="match status" value="1"/>
</dbReference>
<dbReference type="EMBL" id="JADGMS010000013">
    <property type="protein sequence ID" value="KAF9670220.1"/>
    <property type="molecule type" value="Genomic_DNA"/>
</dbReference>
<protein>
    <recommendedName>
        <fullName evidence="4">RRM domain-containing protein</fullName>
    </recommendedName>
</protein>
<dbReference type="FunFam" id="3.30.70.330:FF:000409">
    <property type="entry name" value="U11/U12 small nuclear ribonucleoprotein 65 kDa protein"/>
    <property type="match status" value="1"/>
</dbReference>
<evidence type="ECO:0000313" key="5">
    <source>
        <dbReference type="EMBL" id="KAF9670220.1"/>
    </source>
</evidence>
<dbReference type="InterPro" id="IPR045164">
    <property type="entry name" value="RBM41/RNPC3"/>
</dbReference>
<dbReference type="InterPro" id="IPR012677">
    <property type="entry name" value="Nucleotide-bd_a/b_plait_sf"/>
</dbReference>
<reference evidence="5 6" key="1">
    <citation type="submission" date="2020-10" db="EMBL/GenBank/DDBJ databases">
        <title>Plant Genome Project.</title>
        <authorList>
            <person name="Zhang R.-G."/>
        </authorList>
    </citation>
    <scope>NUCLEOTIDE SEQUENCE [LARGE SCALE GENOMIC DNA]</scope>
    <source>
        <strain evidence="5">FAFU-HL-1</strain>
        <tissue evidence="5">Leaf</tissue>
    </source>
</reference>
<dbReference type="OrthoDB" id="277802at2759"/>
<evidence type="ECO:0000313" key="6">
    <source>
        <dbReference type="Proteomes" id="UP000657918"/>
    </source>
</evidence>
<feature type="compositionally biased region" description="Pro residues" evidence="3">
    <location>
        <begin position="221"/>
        <end position="236"/>
    </location>
</feature>
<dbReference type="GO" id="GO:0097157">
    <property type="term" value="F:pre-mRNA intronic binding"/>
    <property type="evidence" value="ECO:0007669"/>
    <property type="project" value="TreeGrafter"/>
</dbReference>
<feature type="region of interest" description="Disordered" evidence="3">
    <location>
        <begin position="330"/>
        <end position="354"/>
    </location>
</feature>
<dbReference type="InterPro" id="IPR000504">
    <property type="entry name" value="RRM_dom"/>
</dbReference>
<dbReference type="Proteomes" id="UP000657918">
    <property type="component" value="Unassembled WGS sequence"/>
</dbReference>
<dbReference type="AlphaFoldDB" id="A0A835MLN4"/>
<accession>A0A835MLN4</accession>
<dbReference type="PANTHER" id="PTHR16105:SF0">
    <property type="entry name" value="RNA-BINDING REGION-CONTAINING PROTEIN 3"/>
    <property type="match status" value="1"/>
</dbReference>
<dbReference type="GO" id="GO:0030626">
    <property type="term" value="F:U12 snRNA binding"/>
    <property type="evidence" value="ECO:0007669"/>
    <property type="project" value="TreeGrafter"/>
</dbReference>
<feature type="compositionally biased region" description="Low complexity" evidence="3">
    <location>
        <begin position="237"/>
        <end position="250"/>
    </location>
</feature>
<name>A0A835MLN4_9ROSI</name>
<evidence type="ECO:0000256" key="1">
    <source>
        <dbReference type="ARBA" id="ARBA00022884"/>
    </source>
</evidence>
<feature type="domain" description="RRM" evidence="4">
    <location>
        <begin position="387"/>
        <end position="476"/>
    </location>
</feature>
<dbReference type="GO" id="GO:0000398">
    <property type="term" value="P:mRNA splicing, via spliceosome"/>
    <property type="evidence" value="ECO:0007669"/>
    <property type="project" value="TreeGrafter"/>
</dbReference>
<evidence type="ECO:0000256" key="3">
    <source>
        <dbReference type="SAM" id="MobiDB-lite"/>
    </source>
</evidence>
<dbReference type="CDD" id="cd12239">
    <property type="entry name" value="RRM2_RBM40_like"/>
    <property type="match status" value="1"/>
</dbReference>
<dbReference type="SUPFAM" id="SSF54928">
    <property type="entry name" value="RNA-binding domain, RBD"/>
    <property type="match status" value="2"/>
</dbReference>
<feature type="region of interest" description="Disordered" evidence="3">
    <location>
        <begin position="114"/>
        <end position="133"/>
    </location>
</feature>
<sequence>MAAFPYAQNFTNTQMQNSGFQGSEVKAESVESQVIVTLLIKHLPEDIPFDTLSRLFSHYGAISVRPCNSGRLKNCAFVDFKSEGLAYQAHRQLNGLRFLGKVLSVERASKLNEDSKFKQSEAQQGKDSILPTSLMKDASVTRDEGSNFGSLPASEPIAPRLGVDYPFPPYLEYAYPLPDGNILTNIVNALIAVPRFYTQVLHLMNKMNIPAPFRMALPTPPLPLPPPSPPPPPPPFLSENSPLAEQSSSESEMESSDEEVDDKAPYGASGAVKRRRKHFKREAIVGPAADKDVVHESVGLKPASLVPKEIPIIKKKNTVLQIKIAPKVTHNEPKDDSIMTESEEPGTEGSDQKHYATAEEIETKRLAPEEILSLPKFKNYTVGNPASVLYIKNLDKEVVADDFFYIFVPNTHIVGSLFGSIDAAKSGLSVKLMQEGRMRGQAFVTFPSVELAHQALNLVNGHVFKDKPMIIQFGRNPSAAKPN</sequence>
<keyword evidence="6" id="KW-1185">Reference proteome</keyword>
<dbReference type="SMART" id="SM00360">
    <property type="entry name" value="RRM"/>
    <property type="match status" value="2"/>
</dbReference>